<gene>
    <name evidence="1" type="ORF">SAMN02745190_01789</name>
</gene>
<protein>
    <submittedName>
        <fullName evidence="1">Uncharacterized protein</fullName>
    </submittedName>
</protein>
<keyword evidence="2" id="KW-1185">Reference proteome</keyword>
<reference evidence="1 2" key="1">
    <citation type="submission" date="2016-11" db="EMBL/GenBank/DDBJ databases">
        <authorList>
            <person name="Jaros S."/>
            <person name="Januszkiewicz K."/>
            <person name="Wedrychowicz H."/>
        </authorList>
    </citation>
    <scope>NUCLEOTIDE SEQUENCE [LARGE SCALE GENOMIC DNA]</scope>
    <source>
        <strain evidence="1 2">DSM 10502</strain>
    </source>
</reference>
<name>A0A1M4YLQ9_9FIRM</name>
<dbReference type="STRING" id="1123243.SAMN02745190_01789"/>
<evidence type="ECO:0000313" key="2">
    <source>
        <dbReference type="Proteomes" id="UP000184404"/>
    </source>
</evidence>
<dbReference type="EMBL" id="FQUG01000006">
    <property type="protein sequence ID" value="SHF06316.1"/>
    <property type="molecule type" value="Genomic_DNA"/>
</dbReference>
<evidence type="ECO:0000313" key="1">
    <source>
        <dbReference type="EMBL" id="SHF06316.1"/>
    </source>
</evidence>
<dbReference type="Proteomes" id="UP000184404">
    <property type="component" value="Unassembled WGS sequence"/>
</dbReference>
<organism evidence="1 2">
    <name type="scientific">Schwartzia succinivorans DSM 10502</name>
    <dbReference type="NCBI Taxonomy" id="1123243"/>
    <lineage>
        <taxon>Bacteria</taxon>
        <taxon>Bacillati</taxon>
        <taxon>Bacillota</taxon>
        <taxon>Negativicutes</taxon>
        <taxon>Selenomonadales</taxon>
        <taxon>Selenomonadaceae</taxon>
        <taxon>Schwartzia</taxon>
    </lineage>
</organism>
<dbReference type="AlphaFoldDB" id="A0A1M4YLQ9"/>
<proteinExistence type="predicted"/>
<dbReference type="RefSeq" id="WP_159430499.1">
    <property type="nucleotide sequence ID" value="NZ_FQUG01000006.1"/>
</dbReference>
<accession>A0A1M4YLQ9</accession>
<dbReference type="OrthoDB" id="9815709at2"/>
<sequence>MWWIKKDKKYTELHRKVEDIASTLTFDDFLSLCLRGNPVRIYDGLDFQRKK</sequence>